<evidence type="ECO:0000259" key="1">
    <source>
        <dbReference type="Pfam" id="PF08281"/>
    </source>
</evidence>
<dbReference type="RefSeq" id="WP_188858838.1">
    <property type="nucleotide sequence ID" value="NZ_BMOS01000031.1"/>
</dbReference>
<dbReference type="InterPro" id="IPR013249">
    <property type="entry name" value="RNA_pol_sigma70_r4_t2"/>
</dbReference>
<dbReference type="Proteomes" id="UP000624041">
    <property type="component" value="Unassembled WGS sequence"/>
</dbReference>
<dbReference type="AlphaFoldDB" id="A0A917Y2M5"/>
<dbReference type="SUPFAM" id="SSF88659">
    <property type="entry name" value="Sigma3 and sigma4 domains of RNA polymerase sigma factors"/>
    <property type="match status" value="1"/>
</dbReference>
<dbReference type="InterPro" id="IPR013324">
    <property type="entry name" value="RNA_pol_sigma_r3/r4-like"/>
</dbReference>
<dbReference type="GO" id="GO:0006352">
    <property type="term" value="P:DNA-templated transcription initiation"/>
    <property type="evidence" value="ECO:0007669"/>
    <property type="project" value="InterPro"/>
</dbReference>
<reference evidence="2" key="2">
    <citation type="submission" date="2020-09" db="EMBL/GenBank/DDBJ databases">
        <authorList>
            <person name="Sun Q."/>
            <person name="Ohkuma M."/>
        </authorList>
    </citation>
    <scope>NUCLEOTIDE SEQUENCE</scope>
    <source>
        <strain evidence="2">JCM 17251</strain>
    </source>
</reference>
<dbReference type="Pfam" id="PF08281">
    <property type="entry name" value="Sigma70_r4_2"/>
    <property type="match status" value="1"/>
</dbReference>
<dbReference type="Gene3D" id="1.10.10.10">
    <property type="entry name" value="Winged helix-like DNA-binding domain superfamily/Winged helix DNA-binding domain"/>
    <property type="match status" value="1"/>
</dbReference>
<keyword evidence="3" id="KW-1185">Reference proteome</keyword>
<proteinExistence type="predicted"/>
<name>A0A917Y2M5_9BACI</name>
<dbReference type="InterPro" id="IPR036388">
    <property type="entry name" value="WH-like_DNA-bd_sf"/>
</dbReference>
<evidence type="ECO:0000313" key="2">
    <source>
        <dbReference type="EMBL" id="GGN64358.1"/>
    </source>
</evidence>
<protein>
    <recommendedName>
        <fullName evidence="1">RNA polymerase sigma factor 70 region 4 type 2 domain-containing protein</fullName>
    </recommendedName>
</protein>
<dbReference type="EMBL" id="BMOS01000031">
    <property type="protein sequence ID" value="GGN64358.1"/>
    <property type="molecule type" value="Genomic_DNA"/>
</dbReference>
<gene>
    <name evidence="2" type="ORF">GCM10007971_32160</name>
</gene>
<dbReference type="GO" id="GO:0016987">
    <property type="term" value="F:sigma factor activity"/>
    <property type="evidence" value="ECO:0007669"/>
    <property type="project" value="InterPro"/>
</dbReference>
<comment type="caution">
    <text evidence="2">The sequence shown here is derived from an EMBL/GenBank/DDBJ whole genome shotgun (WGS) entry which is preliminary data.</text>
</comment>
<sequence>MNSKQLENWADRLLAEYDEGRKELKSKKDFLYSEVDHWIGDKKIHEIDIETKDRIDRNQKDETYVNSMIESMTYSMDWMRTGRQPDMYRGVDKRDKYRAKFYDDMDILPDINEELRKEREPLYMSQEQRTALIQLFRNFSDRERQCYVMHTAEGLSMQKIADRLGIKKRTVQQYIERAREKVEKVAS</sequence>
<reference evidence="2" key="1">
    <citation type="journal article" date="2014" name="Int. J. Syst. Evol. Microbiol.">
        <title>Complete genome sequence of Corynebacterium casei LMG S-19264T (=DSM 44701T), isolated from a smear-ripened cheese.</title>
        <authorList>
            <consortium name="US DOE Joint Genome Institute (JGI-PGF)"/>
            <person name="Walter F."/>
            <person name="Albersmeier A."/>
            <person name="Kalinowski J."/>
            <person name="Ruckert C."/>
        </authorList>
    </citation>
    <scope>NUCLEOTIDE SEQUENCE</scope>
    <source>
        <strain evidence="2">JCM 17251</strain>
    </source>
</reference>
<dbReference type="InterPro" id="IPR014284">
    <property type="entry name" value="RNA_pol_sigma-70_dom"/>
</dbReference>
<evidence type="ECO:0000313" key="3">
    <source>
        <dbReference type="Proteomes" id="UP000624041"/>
    </source>
</evidence>
<dbReference type="GO" id="GO:0003677">
    <property type="term" value="F:DNA binding"/>
    <property type="evidence" value="ECO:0007669"/>
    <property type="project" value="InterPro"/>
</dbReference>
<dbReference type="NCBIfam" id="TIGR02937">
    <property type="entry name" value="sigma70-ECF"/>
    <property type="match status" value="1"/>
</dbReference>
<dbReference type="CDD" id="cd06171">
    <property type="entry name" value="Sigma70_r4"/>
    <property type="match status" value="1"/>
</dbReference>
<organism evidence="2 3">
    <name type="scientific">Oceanobacillus indicireducens</name>
    <dbReference type="NCBI Taxonomy" id="1004261"/>
    <lineage>
        <taxon>Bacteria</taxon>
        <taxon>Bacillati</taxon>
        <taxon>Bacillota</taxon>
        <taxon>Bacilli</taxon>
        <taxon>Bacillales</taxon>
        <taxon>Bacillaceae</taxon>
        <taxon>Oceanobacillus</taxon>
    </lineage>
</organism>
<feature type="domain" description="RNA polymerase sigma factor 70 region 4 type 2" evidence="1">
    <location>
        <begin position="134"/>
        <end position="181"/>
    </location>
</feature>
<accession>A0A917Y2M5</accession>